<evidence type="ECO:0000313" key="8">
    <source>
        <dbReference type="Proteomes" id="UP000001052"/>
    </source>
</evidence>
<keyword evidence="5" id="KW-0324">Glycolysis</keyword>
<dbReference type="CDD" id="cd16011">
    <property type="entry name" value="iPGM_like"/>
    <property type="match status" value="1"/>
</dbReference>
<sequence length="398" mass="42191">MLPKIVFCIADGMGDYPVPSLGGKTPLEAAETPELDALCPNGLQGQAQTIPEGMGPGSDVANMALLGYPPRTYHTGRGPIEAAAQGLTLASNDIVWRLNLVTTDGWTPEAVLRDYAAGHIDTATARDMILELNETFGDSTWQLVPGIQYRHLLVQKGGADSPEAELAIRPPHDILDQPIGADLEAFGSSPALKTLLASSAERLASRGGTATALWPWGQGKSLHLPDFSERFGLKGQVVSAVDLVKGLGRAAQMDVAEVPGATGLLDTNYAGKVEAALEFLDQGDFVYLHVEAPDECGHAGDPEAKQEAIARFDSRVLAPLRQALGQTAYFMVACDHLTPVRERTHTSDPVPFLLSGPGLRPNTAHSTFTEATADSAELSLSAGEDLLPFVLKTIADLK</sequence>
<keyword evidence="8" id="KW-1185">Reference proteome</keyword>
<organism evidence="7 8">
    <name type="scientific">Desulfohalobium retbaense (strain ATCC 49708 / DSM 5692 / JCM 16813 / HR100)</name>
    <dbReference type="NCBI Taxonomy" id="485915"/>
    <lineage>
        <taxon>Bacteria</taxon>
        <taxon>Pseudomonadati</taxon>
        <taxon>Thermodesulfobacteriota</taxon>
        <taxon>Desulfovibrionia</taxon>
        <taxon>Desulfovibrionales</taxon>
        <taxon>Desulfohalobiaceae</taxon>
        <taxon>Desulfohalobium</taxon>
    </lineage>
</organism>
<accession>C8X4J1</accession>
<dbReference type="RefSeq" id="WP_015752357.1">
    <property type="nucleotide sequence ID" value="NC_013223.1"/>
</dbReference>
<dbReference type="HOGENOM" id="CLU_034906_2_0_7"/>
<dbReference type="Proteomes" id="UP000001052">
    <property type="component" value="Chromosome"/>
</dbReference>
<dbReference type="AlphaFoldDB" id="C8X4J1"/>
<proteinExistence type="inferred from homology"/>
<evidence type="ECO:0000256" key="4">
    <source>
        <dbReference type="ARBA" id="ARBA00005524"/>
    </source>
</evidence>
<comment type="function">
    <text evidence="2">Catalyzes the interconversion of 2-phosphoglycerate and 3-phosphoglycerate.</text>
</comment>
<feature type="domain" description="Metalloenzyme" evidence="6">
    <location>
        <begin position="4"/>
        <end position="378"/>
    </location>
</feature>
<dbReference type="PANTHER" id="PTHR31209:SF4">
    <property type="entry name" value="2,3-BISPHOSPHOGLYCERATE-INDEPENDENT PHOSPHOGLYCERATE MUTASE"/>
    <property type="match status" value="1"/>
</dbReference>
<dbReference type="EC" id="5.4.2.-" evidence="7"/>
<evidence type="ECO:0000313" key="7">
    <source>
        <dbReference type="EMBL" id="ACV69214.1"/>
    </source>
</evidence>
<dbReference type="Pfam" id="PF10143">
    <property type="entry name" value="PhosphMutase"/>
    <property type="match status" value="1"/>
</dbReference>
<dbReference type="InterPro" id="IPR017850">
    <property type="entry name" value="Alkaline_phosphatase_core_sf"/>
</dbReference>
<keyword evidence="7" id="KW-0413">Isomerase</keyword>
<dbReference type="STRING" id="485915.Dret_1930"/>
<name>C8X4J1_DESRD</name>
<comment type="catalytic activity">
    <reaction evidence="1">
        <text>(2R)-2-phosphoglycerate = (2R)-3-phosphoglycerate</text>
        <dbReference type="Rhea" id="RHEA:15901"/>
        <dbReference type="ChEBI" id="CHEBI:58272"/>
        <dbReference type="ChEBI" id="CHEBI:58289"/>
        <dbReference type="EC" id="5.4.2.12"/>
    </reaction>
</comment>
<dbReference type="GO" id="GO:0006096">
    <property type="term" value="P:glycolytic process"/>
    <property type="evidence" value="ECO:0007669"/>
    <property type="project" value="UniProtKB-KW"/>
</dbReference>
<gene>
    <name evidence="7" type="ordered locus">Dret_1930</name>
</gene>
<dbReference type="SUPFAM" id="SSF53649">
    <property type="entry name" value="Alkaline phosphatase-like"/>
    <property type="match status" value="1"/>
</dbReference>
<comment type="similarity">
    <text evidence="4">Belongs to the BPG-independent phosphoglycerate mutase family. A-PGAM subfamily.</text>
</comment>
<evidence type="ECO:0000256" key="3">
    <source>
        <dbReference type="ARBA" id="ARBA00004921"/>
    </source>
</evidence>
<dbReference type="InterPro" id="IPR004456">
    <property type="entry name" value="Pglycerate_mutase_ApgM"/>
</dbReference>
<protein>
    <submittedName>
        <fullName evidence="7">Phosphonopyruvate decarboxylase-related protein</fullName>
        <ecNumber evidence="7">5.4.2.-</ecNumber>
    </submittedName>
</protein>
<comment type="pathway">
    <text evidence="3">Carbohydrate degradation.</text>
</comment>
<dbReference type="GO" id="GO:0046872">
    <property type="term" value="F:metal ion binding"/>
    <property type="evidence" value="ECO:0007669"/>
    <property type="project" value="InterPro"/>
</dbReference>
<reference evidence="8" key="1">
    <citation type="submission" date="2009-09" db="EMBL/GenBank/DDBJ databases">
        <title>The complete chromosome of Desulfohalobium retbaense DSM 5692.</title>
        <authorList>
            <consortium name="US DOE Joint Genome Institute (JGI-PGF)"/>
            <person name="Lucas S."/>
            <person name="Copeland A."/>
            <person name="Lapidus A."/>
            <person name="Glavina del Rio T."/>
            <person name="Dalin E."/>
            <person name="Tice H."/>
            <person name="Bruce D."/>
            <person name="Goodwin L."/>
            <person name="Pitluck S."/>
            <person name="Kyrpides N."/>
            <person name="Mavromatis K."/>
            <person name="Ivanova N."/>
            <person name="Mikhailova N."/>
            <person name="Munk A.C."/>
            <person name="Brettin T."/>
            <person name="Detter J.C."/>
            <person name="Han C."/>
            <person name="Tapia R."/>
            <person name="Larimer F."/>
            <person name="Land M."/>
            <person name="Hauser L."/>
            <person name="Markowitz V."/>
            <person name="Cheng J.-F."/>
            <person name="Hugenholtz P."/>
            <person name="Woyke T."/>
            <person name="Wu D."/>
            <person name="Spring S."/>
            <person name="Klenk H.-P."/>
            <person name="Eisen J.A."/>
        </authorList>
    </citation>
    <scope>NUCLEOTIDE SEQUENCE [LARGE SCALE GENOMIC DNA]</scope>
    <source>
        <strain evidence="8">DSM 5692</strain>
    </source>
</reference>
<evidence type="ECO:0000256" key="1">
    <source>
        <dbReference type="ARBA" id="ARBA00000370"/>
    </source>
</evidence>
<evidence type="ECO:0000259" key="6">
    <source>
        <dbReference type="Pfam" id="PF01676"/>
    </source>
</evidence>
<evidence type="ECO:0000256" key="5">
    <source>
        <dbReference type="ARBA" id="ARBA00023152"/>
    </source>
</evidence>
<dbReference type="PIRSF" id="PIRSF006392">
    <property type="entry name" value="IPGAM_arch"/>
    <property type="match status" value="1"/>
</dbReference>
<dbReference type="eggNOG" id="COG3635">
    <property type="taxonomic scope" value="Bacteria"/>
</dbReference>
<evidence type="ECO:0000256" key="2">
    <source>
        <dbReference type="ARBA" id="ARBA00002315"/>
    </source>
</evidence>
<dbReference type="OrthoDB" id="9804453at2"/>
<dbReference type="Pfam" id="PF01676">
    <property type="entry name" value="Metalloenzyme"/>
    <property type="match status" value="1"/>
</dbReference>
<dbReference type="InterPro" id="IPR006124">
    <property type="entry name" value="Metalloenzyme"/>
</dbReference>
<reference evidence="7 8" key="2">
    <citation type="journal article" date="2010" name="Stand. Genomic Sci.">
        <title>Complete genome sequence of Desulfohalobium retbaense type strain (HR(100)).</title>
        <authorList>
            <person name="Spring S."/>
            <person name="Nolan M."/>
            <person name="Lapidus A."/>
            <person name="Glavina Del Rio T."/>
            <person name="Copeland A."/>
            <person name="Tice H."/>
            <person name="Cheng J.F."/>
            <person name="Lucas S."/>
            <person name="Land M."/>
            <person name="Chen F."/>
            <person name="Bruce D."/>
            <person name="Goodwin L."/>
            <person name="Pitluck S."/>
            <person name="Ivanova N."/>
            <person name="Mavromatis K."/>
            <person name="Mikhailova N."/>
            <person name="Pati A."/>
            <person name="Chen A."/>
            <person name="Palaniappan K."/>
            <person name="Hauser L."/>
            <person name="Chang Y.J."/>
            <person name="Jeffries C.D."/>
            <person name="Munk C."/>
            <person name="Kiss H."/>
            <person name="Chain P."/>
            <person name="Han C."/>
            <person name="Brettin T."/>
            <person name="Detter J.C."/>
            <person name="Schuler E."/>
            <person name="Goker M."/>
            <person name="Rohde M."/>
            <person name="Bristow J."/>
            <person name="Eisen J.A."/>
            <person name="Markowitz V."/>
            <person name="Hugenholtz P."/>
            <person name="Kyrpides N.C."/>
            <person name="Klenk H.P."/>
        </authorList>
    </citation>
    <scope>NUCLEOTIDE SEQUENCE [LARGE SCALE GENOMIC DNA]</scope>
    <source>
        <strain evidence="7 8">DSM 5692</strain>
    </source>
</reference>
<dbReference type="NCBIfam" id="TIGR00306">
    <property type="entry name" value="apgM"/>
    <property type="match status" value="1"/>
</dbReference>
<dbReference type="GO" id="GO:0004619">
    <property type="term" value="F:phosphoglycerate mutase activity"/>
    <property type="evidence" value="ECO:0007669"/>
    <property type="project" value="UniProtKB-EC"/>
</dbReference>
<dbReference type="PANTHER" id="PTHR31209">
    <property type="entry name" value="COFACTOR-INDEPENDENT PHOSPHOGLYCERATE MUTASE"/>
    <property type="match status" value="1"/>
</dbReference>
<dbReference type="KEGG" id="drt:Dret_1930"/>
<dbReference type="EMBL" id="CP001734">
    <property type="protein sequence ID" value="ACV69214.1"/>
    <property type="molecule type" value="Genomic_DNA"/>
</dbReference>
<dbReference type="Gene3D" id="3.40.720.10">
    <property type="entry name" value="Alkaline Phosphatase, subunit A"/>
    <property type="match status" value="2"/>
</dbReference>